<evidence type="ECO:0000313" key="1">
    <source>
        <dbReference type="EMBL" id="KAI8654458.1"/>
    </source>
</evidence>
<name>A0ACC0QHZ0_9HYPO</name>
<reference evidence="1" key="1">
    <citation type="submission" date="2022-06" db="EMBL/GenBank/DDBJ databases">
        <title>Fusarium solani species complex genomes reveal bases of compartmentalisation and animal pathogenesis.</title>
        <authorList>
            <person name="Tsai I.J."/>
        </authorList>
    </citation>
    <scope>NUCLEOTIDE SEQUENCE</scope>
    <source>
        <strain evidence="1">Fu6.1</strain>
    </source>
</reference>
<protein>
    <submittedName>
        <fullName evidence="1">ULP-PROTEASE domain-containing protein</fullName>
    </submittedName>
</protein>
<proteinExistence type="predicted"/>
<evidence type="ECO:0000313" key="2">
    <source>
        <dbReference type="Proteomes" id="UP001065298"/>
    </source>
</evidence>
<sequence>MPTPSSRKAQACTFTDNFRHSPLQGAKDVDGESAPASDAFCTAKFEPVDGVSNDMSPALSSSHASVSRARIPTNSPTNKLCIGSVAPASLGSVIPSTTVNHWQEFQHCKSSCLRLLDQNIVDFVRESHDQMQQLCLGENAQETFDALVTLDTKEGETEEEMLKWTKGLQWACLLLRKYTKRAKGTVSHILTAIAFAQWYTSQTRLISGSASDPTAASRQVLSSILDHWPKSVRERCRKQLNTGLACGLKWGFLAKAVGFGIFFKGAWQLAKSENHVLNELAKGLRKKPKKMAVLGLLQDQFKLLLTTGRADPDRFFHGLVGKRLWSSVVAVGLEDLCKQVQERIPSRMLLVKDSGFAFNVDSLRTLSGREWLDDDTILACLHLSEKLPFVRVGFSIPIHCEEGPISRPLERAVKQILQWKREGGAENHLVYFFPLFQHQNHFSLLEINERENSIFHYDSLSAGANALVKAACDREFAQFEYYEKLGCQGGLRQNDGYSCGPLVISFGRSRMLGRPLISEYDGRELRAEAMQILRCGFKTKRLIAAPTGKRKAIVAEQHDLGVRSKRQKRGGEKEATG</sequence>
<comment type="caution">
    <text evidence="1">The sequence shown here is derived from an EMBL/GenBank/DDBJ whole genome shotgun (WGS) entry which is preliminary data.</text>
</comment>
<accession>A0ACC0QHZ0</accession>
<dbReference type="EMBL" id="CM046512">
    <property type="protein sequence ID" value="KAI8654458.1"/>
    <property type="molecule type" value="Genomic_DNA"/>
</dbReference>
<dbReference type="Proteomes" id="UP001065298">
    <property type="component" value="Chromosome 10"/>
</dbReference>
<keyword evidence="2" id="KW-1185">Reference proteome</keyword>
<gene>
    <name evidence="1" type="ORF">NCS57_01191200</name>
</gene>
<organism evidence="1 2">
    <name type="scientific">Fusarium keratoplasticum</name>
    <dbReference type="NCBI Taxonomy" id="1328300"/>
    <lineage>
        <taxon>Eukaryota</taxon>
        <taxon>Fungi</taxon>
        <taxon>Dikarya</taxon>
        <taxon>Ascomycota</taxon>
        <taxon>Pezizomycotina</taxon>
        <taxon>Sordariomycetes</taxon>
        <taxon>Hypocreomycetidae</taxon>
        <taxon>Hypocreales</taxon>
        <taxon>Nectriaceae</taxon>
        <taxon>Fusarium</taxon>
        <taxon>Fusarium solani species complex</taxon>
    </lineage>
</organism>